<keyword evidence="1" id="KW-1133">Transmembrane helix</keyword>
<feature type="transmembrane region" description="Helical" evidence="1">
    <location>
        <begin position="20"/>
        <end position="38"/>
    </location>
</feature>
<name>A0A511QZZ3_9DEIN</name>
<proteinExistence type="predicted"/>
<evidence type="ECO:0000256" key="1">
    <source>
        <dbReference type="SAM" id="Phobius"/>
    </source>
</evidence>
<evidence type="ECO:0000313" key="3">
    <source>
        <dbReference type="Proteomes" id="UP000321197"/>
    </source>
</evidence>
<sequence length="103" mass="11248">MGHWYLISATIDPVTEGAVLVLRLLLWLLPGLLMFLAVRGFLAGRRRVALGLLIGGVLAALLVKPFPVGFAFWVVGGLAGLGGGRNPKYARELRARIEEQQRR</sequence>
<dbReference type="AlphaFoldDB" id="A0A511QZZ3"/>
<feature type="transmembrane region" description="Helical" evidence="1">
    <location>
        <begin position="50"/>
        <end position="75"/>
    </location>
</feature>
<reference evidence="2 3" key="1">
    <citation type="submission" date="2019-07" db="EMBL/GenBank/DDBJ databases">
        <title>Whole genome shotgun sequence of Meiothermus hypogaeus NBRC 106114.</title>
        <authorList>
            <person name="Hosoyama A."/>
            <person name="Uohara A."/>
            <person name="Ohji S."/>
            <person name="Ichikawa N."/>
        </authorList>
    </citation>
    <scope>NUCLEOTIDE SEQUENCE [LARGE SCALE GENOMIC DNA]</scope>
    <source>
        <strain evidence="2 3">NBRC 106114</strain>
    </source>
</reference>
<keyword evidence="1" id="KW-0472">Membrane</keyword>
<organism evidence="2 3">
    <name type="scientific">Meiothermus hypogaeus NBRC 106114</name>
    <dbReference type="NCBI Taxonomy" id="1227553"/>
    <lineage>
        <taxon>Bacteria</taxon>
        <taxon>Thermotogati</taxon>
        <taxon>Deinococcota</taxon>
        <taxon>Deinococci</taxon>
        <taxon>Thermales</taxon>
        <taxon>Thermaceae</taxon>
        <taxon>Meiothermus</taxon>
    </lineage>
</organism>
<evidence type="ECO:0000313" key="2">
    <source>
        <dbReference type="EMBL" id="GEM82941.1"/>
    </source>
</evidence>
<gene>
    <name evidence="2" type="ORF">MHY01S_11070</name>
</gene>
<comment type="caution">
    <text evidence="2">The sequence shown here is derived from an EMBL/GenBank/DDBJ whole genome shotgun (WGS) entry which is preliminary data.</text>
</comment>
<keyword evidence="1" id="KW-0812">Transmembrane</keyword>
<dbReference type="EMBL" id="BJXL01000026">
    <property type="protein sequence ID" value="GEM82941.1"/>
    <property type="molecule type" value="Genomic_DNA"/>
</dbReference>
<dbReference type="Proteomes" id="UP000321197">
    <property type="component" value="Unassembled WGS sequence"/>
</dbReference>
<protein>
    <submittedName>
        <fullName evidence="2">Uncharacterized protein</fullName>
    </submittedName>
</protein>
<accession>A0A511QZZ3</accession>